<evidence type="ECO:0000256" key="4">
    <source>
        <dbReference type="SAM" id="Coils"/>
    </source>
</evidence>
<reference evidence="6 7" key="1">
    <citation type="journal article" date="2008" name="Nature">
        <title>The Phaeodactylum genome reveals the evolutionary history of diatom genomes.</title>
        <authorList>
            <person name="Bowler C."/>
            <person name="Allen A.E."/>
            <person name="Badger J.H."/>
            <person name="Grimwood J."/>
            <person name="Jabbari K."/>
            <person name="Kuo A."/>
            <person name="Maheswari U."/>
            <person name="Martens C."/>
            <person name="Maumus F."/>
            <person name="Otillar R.P."/>
            <person name="Rayko E."/>
            <person name="Salamov A."/>
            <person name="Vandepoele K."/>
            <person name="Beszteri B."/>
            <person name="Gruber A."/>
            <person name="Heijde M."/>
            <person name="Katinka M."/>
            <person name="Mock T."/>
            <person name="Valentin K."/>
            <person name="Verret F."/>
            <person name="Berges J.A."/>
            <person name="Brownlee C."/>
            <person name="Cadoret J.P."/>
            <person name="Chiovitti A."/>
            <person name="Choi C.J."/>
            <person name="Coesel S."/>
            <person name="De Martino A."/>
            <person name="Detter J.C."/>
            <person name="Durkin C."/>
            <person name="Falciatore A."/>
            <person name="Fournet J."/>
            <person name="Haruta M."/>
            <person name="Huysman M.J."/>
            <person name="Jenkins B.D."/>
            <person name="Jiroutova K."/>
            <person name="Jorgensen R.E."/>
            <person name="Joubert Y."/>
            <person name="Kaplan A."/>
            <person name="Kroger N."/>
            <person name="Kroth P.G."/>
            <person name="La Roche J."/>
            <person name="Lindquist E."/>
            <person name="Lommer M."/>
            <person name="Martin-Jezequel V."/>
            <person name="Lopez P.J."/>
            <person name="Lucas S."/>
            <person name="Mangogna M."/>
            <person name="McGinnis K."/>
            <person name="Medlin L.K."/>
            <person name="Montsant A."/>
            <person name="Oudot-Le Secq M.P."/>
            <person name="Napoli C."/>
            <person name="Obornik M."/>
            <person name="Parker M.S."/>
            <person name="Petit J.L."/>
            <person name="Porcel B.M."/>
            <person name="Poulsen N."/>
            <person name="Robison M."/>
            <person name="Rychlewski L."/>
            <person name="Rynearson T.A."/>
            <person name="Schmutz J."/>
            <person name="Shapiro H."/>
            <person name="Siaut M."/>
            <person name="Stanley M."/>
            <person name="Sussman M.R."/>
            <person name="Taylor A.R."/>
            <person name="Vardi A."/>
            <person name="von Dassow P."/>
            <person name="Vyverman W."/>
            <person name="Willis A."/>
            <person name="Wyrwicz L.S."/>
            <person name="Rokhsar D.S."/>
            <person name="Weissenbach J."/>
            <person name="Armbrust E.V."/>
            <person name="Green B.R."/>
            <person name="Van de Peer Y."/>
            <person name="Grigoriev I.V."/>
        </authorList>
    </citation>
    <scope>NUCLEOTIDE SEQUENCE [LARGE SCALE GENOMIC DNA]</scope>
    <source>
        <strain evidence="6 7">CCAP 1055/1</strain>
    </source>
</reference>
<name>B7G3M0_PHATC</name>
<dbReference type="PIRSF" id="PIRSF005520">
    <property type="entry name" value="UCP005520"/>
    <property type="match status" value="1"/>
</dbReference>
<dbReference type="GeneID" id="7202285"/>
<dbReference type="InterPro" id="IPR008226">
    <property type="entry name" value="Mini3_fam"/>
</dbReference>
<protein>
    <recommendedName>
        <fullName evidence="5">RNase III domain-containing protein</fullName>
    </recommendedName>
</protein>
<dbReference type="InterPro" id="IPR000999">
    <property type="entry name" value="RNase_III_dom"/>
</dbReference>
<dbReference type="OMA" id="VYEVYIR"/>
<dbReference type="EMBL" id="CM000615">
    <property type="protein sequence ID" value="EEC47028.1"/>
    <property type="molecule type" value="Genomic_DNA"/>
</dbReference>
<dbReference type="PANTHER" id="PTHR34276:SF1">
    <property type="entry name" value="MINI-RIBONUCLEASE 3"/>
    <property type="match status" value="1"/>
</dbReference>
<dbReference type="HAMAP" id="MF_01468">
    <property type="entry name" value="RNase_Mini_III"/>
    <property type="match status" value="1"/>
</dbReference>
<keyword evidence="4" id="KW-0175">Coiled coil</keyword>
<dbReference type="GO" id="GO:0006396">
    <property type="term" value="P:RNA processing"/>
    <property type="evidence" value="ECO:0007669"/>
    <property type="project" value="InterPro"/>
</dbReference>
<proteinExistence type="inferred from homology"/>
<evidence type="ECO:0000256" key="3">
    <source>
        <dbReference type="ARBA" id="ARBA00022801"/>
    </source>
</evidence>
<keyword evidence="1" id="KW-0540">Nuclease</keyword>
<dbReference type="RefSeq" id="XP_002181814.1">
    <property type="nucleotide sequence ID" value="XM_002181778.1"/>
</dbReference>
<sequence>MLLPPQSCDVDRMSSTDLAYIGDVVYELFVRSRSVWPPKRTSDLQTDVVGFVRAEFQSRLLAQLKEDVELSEKERQVLSRGRNAVSGSARNRRDPAAYQDATALEALLGYLYIADSQRCAEIFQWMEAHMNSVE</sequence>
<evidence type="ECO:0000256" key="1">
    <source>
        <dbReference type="ARBA" id="ARBA00022722"/>
    </source>
</evidence>
<organism evidence="6 7">
    <name type="scientific">Phaeodactylum tricornutum (strain CCAP 1055/1)</name>
    <dbReference type="NCBI Taxonomy" id="556484"/>
    <lineage>
        <taxon>Eukaryota</taxon>
        <taxon>Sar</taxon>
        <taxon>Stramenopiles</taxon>
        <taxon>Ochrophyta</taxon>
        <taxon>Bacillariophyta</taxon>
        <taxon>Bacillariophyceae</taxon>
        <taxon>Bacillariophycidae</taxon>
        <taxon>Naviculales</taxon>
        <taxon>Phaeodactylaceae</taxon>
        <taxon>Phaeodactylum</taxon>
    </lineage>
</organism>
<dbReference type="InterPro" id="IPR036389">
    <property type="entry name" value="RNase_III_sf"/>
</dbReference>
<dbReference type="HOGENOM" id="CLU_091169_3_0_1"/>
<dbReference type="KEGG" id="pti:PHATRDRAFT_13944"/>
<dbReference type="Proteomes" id="UP000000759">
    <property type="component" value="Chromosome 13"/>
</dbReference>
<dbReference type="InParanoid" id="B7G3M0"/>
<keyword evidence="2" id="KW-0255">Endonuclease</keyword>
<reference evidence="7" key="2">
    <citation type="submission" date="2008-08" db="EMBL/GenBank/DDBJ databases">
        <authorList>
            <consortium name="Diatom Consortium"/>
            <person name="Grigoriev I."/>
            <person name="Grimwood J."/>
            <person name="Kuo A."/>
            <person name="Otillar R.P."/>
            <person name="Salamov A."/>
            <person name="Detter J.C."/>
            <person name="Lindquist E."/>
            <person name="Shapiro H."/>
            <person name="Lucas S."/>
            <person name="Glavina del Rio T."/>
            <person name="Pitluck S."/>
            <person name="Rokhsar D."/>
            <person name="Bowler C."/>
        </authorList>
    </citation>
    <scope>GENOME REANNOTATION</scope>
    <source>
        <strain evidence="7">CCAP 1055/1</strain>
    </source>
</reference>
<dbReference type="PANTHER" id="PTHR34276">
    <property type="entry name" value="MINI-RIBONUCLEASE 3"/>
    <property type="match status" value="1"/>
</dbReference>
<dbReference type="PaxDb" id="2850-Phatr13944"/>
<accession>B7G3M0</accession>
<feature type="coiled-coil region" evidence="4">
    <location>
        <begin position="54"/>
        <end position="81"/>
    </location>
</feature>
<dbReference type="eggNOG" id="ENOG502S7BX">
    <property type="taxonomic scope" value="Eukaryota"/>
</dbReference>
<evidence type="ECO:0000259" key="5">
    <source>
        <dbReference type="Pfam" id="PF00636"/>
    </source>
</evidence>
<evidence type="ECO:0000313" key="7">
    <source>
        <dbReference type="Proteomes" id="UP000000759"/>
    </source>
</evidence>
<evidence type="ECO:0000313" key="6">
    <source>
        <dbReference type="EMBL" id="EEC47028.1"/>
    </source>
</evidence>
<dbReference type="GO" id="GO:0004525">
    <property type="term" value="F:ribonuclease III activity"/>
    <property type="evidence" value="ECO:0007669"/>
    <property type="project" value="InterPro"/>
</dbReference>
<dbReference type="OrthoDB" id="495795at2759"/>
<feature type="domain" description="RNase III" evidence="5">
    <location>
        <begin position="18"/>
        <end position="114"/>
    </location>
</feature>
<dbReference type="Pfam" id="PF00636">
    <property type="entry name" value="Ribonuclease_3"/>
    <property type="match status" value="1"/>
</dbReference>
<dbReference type="Gene3D" id="1.10.1520.10">
    <property type="entry name" value="Ribonuclease III domain"/>
    <property type="match status" value="1"/>
</dbReference>
<dbReference type="AlphaFoldDB" id="B7G3M0"/>
<evidence type="ECO:0000256" key="2">
    <source>
        <dbReference type="ARBA" id="ARBA00022759"/>
    </source>
</evidence>
<gene>
    <name evidence="6" type="ORF">PHATRDRAFT_13944</name>
</gene>
<dbReference type="SUPFAM" id="SSF69065">
    <property type="entry name" value="RNase III domain-like"/>
    <property type="match status" value="1"/>
</dbReference>
<keyword evidence="7" id="KW-1185">Reference proteome</keyword>
<keyword evidence="3" id="KW-0378">Hydrolase</keyword>
<dbReference type="STRING" id="556484.B7G3M0"/>